<dbReference type="SUPFAM" id="SSF56935">
    <property type="entry name" value="Porins"/>
    <property type="match status" value="1"/>
</dbReference>
<evidence type="ECO:0000256" key="1">
    <source>
        <dbReference type="ARBA" id="ARBA00004571"/>
    </source>
</evidence>
<protein>
    <submittedName>
        <fullName evidence="15">TonB-dependent receptor domain-containing protein</fullName>
    </submittedName>
</protein>
<evidence type="ECO:0000313" key="15">
    <source>
        <dbReference type="EMBL" id="MFC4294538.1"/>
    </source>
</evidence>
<keyword evidence="15" id="KW-0675">Receptor</keyword>
<dbReference type="PANTHER" id="PTHR47234">
    <property type="match status" value="1"/>
</dbReference>
<proteinExistence type="inferred from homology"/>
<dbReference type="InterPro" id="IPR036942">
    <property type="entry name" value="Beta-barrel_TonB_sf"/>
</dbReference>
<reference evidence="16" key="1">
    <citation type="journal article" date="2019" name="Int. J. Syst. Evol. Microbiol.">
        <title>The Global Catalogue of Microorganisms (GCM) 10K type strain sequencing project: providing services to taxonomists for standard genome sequencing and annotation.</title>
        <authorList>
            <consortium name="The Broad Institute Genomics Platform"/>
            <consortium name="The Broad Institute Genome Sequencing Center for Infectious Disease"/>
            <person name="Wu L."/>
            <person name="Ma J."/>
        </authorList>
    </citation>
    <scope>NUCLEOTIDE SEQUENCE [LARGE SCALE GENOMIC DNA]</scope>
    <source>
        <strain evidence="16">CGMCC 1.12989</strain>
    </source>
</reference>
<evidence type="ECO:0000313" key="16">
    <source>
        <dbReference type="Proteomes" id="UP001595828"/>
    </source>
</evidence>
<dbReference type="Pfam" id="PF07715">
    <property type="entry name" value="Plug"/>
    <property type="match status" value="1"/>
</dbReference>
<evidence type="ECO:0000256" key="3">
    <source>
        <dbReference type="ARBA" id="ARBA00022452"/>
    </source>
</evidence>
<keyword evidence="5 12" id="KW-0732">Signal</keyword>
<keyword evidence="2 9" id="KW-0813">Transport</keyword>
<evidence type="ECO:0000256" key="6">
    <source>
        <dbReference type="ARBA" id="ARBA00023077"/>
    </source>
</evidence>
<comment type="caution">
    <text evidence="15">The sequence shown here is derived from an EMBL/GenBank/DDBJ whole genome shotgun (WGS) entry which is preliminary data.</text>
</comment>
<gene>
    <name evidence="15" type="ORF">ACFO0A_05630</name>
</gene>
<evidence type="ECO:0000256" key="8">
    <source>
        <dbReference type="ARBA" id="ARBA00023237"/>
    </source>
</evidence>
<name>A0ABV8RMD9_9SPHN</name>
<comment type="similarity">
    <text evidence="9 11">Belongs to the TonB-dependent receptor family.</text>
</comment>
<evidence type="ECO:0000256" key="2">
    <source>
        <dbReference type="ARBA" id="ARBA00022448"/>
    </source>
</evidence>
<dbReference type="Pfam" id="PF00593">
    <property type="entry name" value="TonB_dep_Rec_b-barrel"/>
    <property type="match status" value="1"/>
</dbReference>
<evidence type="ECO:0000256" key="12">
    <source>
        <dbReference type="SAM" id="SignalP"/>
    </source>
</evidence>
<keyword evidence="4 9" id="KW-0812">Transmembrane</keyword>
<organism evidence="15 16">
    <name type="scientific">Novosphingobium tardum</name>
    <dbReference type="NCBI Taxonomy" id="1538021"/>
    <lineage>
        <taxon>Bacteria</taxon>
        <taxon>Pseudomonadati</taxon>
        <taxon>Pseudomonadota</taxon>
        <taxon>Alphaproteobacteria</taxon>
        <taxon>Sphingomonadales</taxon>
        <taxon>Sphingomonadaceae</taxon>
        <taxon>Novosphingobium</taxon>
    </lineage>
</organism>
<dbReference type="InterPro" id="IPR012910">
    <property type="entry name" value="Plug_dom"/>
</dbReference>
<keyword evidence="7 9" id="KW-0472">Membrane</keyword>
<dbReference type="PANTHER" id="PTHR47234:SF2">
    <property type="entry name" value="TONB-DEPENDENT RECEPTOR"/>
    <property type="match status" value="1"/>
</dbReference>
<keyword evidence="16" id="KW-1185">Reference proteome</keyword>
<dbReference type="PROSITE" id="PS52016">
    <property type="entry name" value="TONB_DEPENDENT_REC_3"/>
    <property type="match status" value="1"/>
</dbReference>
<feature type="chain" id="PRO_5047264105" evidence="12">
    <location>
        <begin position="35"/>
        <end position="1075"/>
    </location>
</feature>
<dbReference type="Proteomes" id="UP001595828">
    <property type="component" value="Unassembled WGS sequence"/>
</dbReference>
<evidence type="ECO:0000259" key="13">
    <source>
        <dbReference type="Pfam" id="PF00593"/>
    </source>
</evidence>
<keyword evidence="3 9" id="KW-1134">Transmembrane beta strand</keyword>
<feature type="short sequence motif" description="TonB C-terminal box" evidence="10">
    <location>
        <begin position="1058"/>
        <end position="1075"/>
    </location>
</feature>
<evidence type="ECO:0000256" key="5">
    <source>
        <dbReference type="ARBA" id="ARBA00022729"/>
    </source>
</evidence>
<dbReference type="EMBL" id="JBHSDR010000003">
    <property type="protein sequence ID" value="MFC4294538.1"/>
    <property type="molecule type" value="Genomic_DNA"/>
</dbReference>
<dbReference type="InterPro" id="IPR039426">
    <property type="entry name" value="TonB-dep_rcpt-like"/>
</dbReference>
<keyword evidence="6 11" id="KW-0798">TonB box</keyword>
<feature type="domain" description="TonB-dependent receptor plug" evidence="14">
    <location>
        <begin position="79"/>
        <end position="195"/>
    </location>
</feature>
<dbReference type="InterPro" id="IPR010917">
    <property type="entry name" value="TonB_rcpt_CS"/>
</dbReference>
<dbReference type="InterPro" id="IPR037066">
    <property type="entry name" value="Plug_dom_sf"/>
</dbReference>
<dbReference type="Gene3D" id="2.170.130.10">
    <property type="entry name" value="TonB-dependent receptor, plug domain"/>
    <property type="match status" value="1"/>
</dbReference>
<dbReference type="RefSeq" id="WP_379537987.1">
    <property type="nucleotide sequence ID" value="NZ_JBHSDR010000003.1"/>
</dbReference>
<dbReference type="InterPro" id="IPR000531">
    <property type="entry name" value="Beta-barrel_TonB"/>
</dbReference>
<evidence type="ECO:0000259" key="14">
    <source>
        <dbReference type="Pfam" id="PF07715"/>
    </source>
</evidence>
<evidence type="ECO:0000256" key="9">
    <source>
        <dbReference type="PROSITE-ProRule" id="PRU01360"/>
    </source>
</evidence>
<feature type="domain" description="TonB-dependent receptor-like beta-barrel" evidence="13">
    <location>
        <begin position="486"/>
        <end position="1041"/>
    </location>
</feature>
<sequence length="1075" mass="114998">MALSIKPALRGTTSLYSAALVAFAAVGGSSAAYAQAAPADETAAVDTANCVDANGNAVCDDQEGSTIVVTGSRIRQPNLESANPVAVVTGAQVFETGNISVGDLLNELPQLRSTFSQQNGTRFLGTRGLNLLDLRGLGTQRTLVLVNGRRHVGSDVLSNGVSVDTNTIPSDLIERIDVVTGGASAVYGSDAIAGVVNFILKDDFEGIQLRGQAGVSKYKDAGNQFVSMTAGTNFGSDDRGNIALNVEYAHSQDFYAPGRPSLRYNRNFVVVDTDPGGSVNGSDGVPDRAFYNDIRFASLALGGSVLAFPNPTTAPCGFNVAAYACSFLFQPDGTLVPQTGTRIGLGPTGNFLGGNGLTNREGKLLALSPDLQRYSANLIAHYEISPAFVPFLEAKYVRSEAFGSQSGPFFSQGATLGDPGGRERVRLDNPYLSSQARSLLTQQFLATTVNPNTGAALSAASLAAQQAAVTAGTFRFSLRRNWTDFGIRDEDITRETYRGVIGVRGDFNDDWNYEVFANYGEHKEKNIIAGNVNIQRYLLGLDTTRDANGNIVCRSQLNPAGTISYLTGSPLSAGDDPKLAADIAACVPINPFGVGSVTDAARKYVLVDSRASGKITQLNFGGFVTGDTSGFFNLPGGPVGFSVGAEYRKETLRYDLDDLTQAGYAFYNAIPSFTSPSFSVKEAYAEIQIPLLKDTPFFEELTLRGNGRVSDYKGATGTTYAYGGEVTWKPINDVTLRGTYARSVRAPNLSEIYSPAGQNFAPGFADPCSARNLATGSATRVANCNAAGRPAGYDFVYSSSLEISSGGNPNLTEETSDSYTGGILLQPRFIPGLSLSADYYDITVNDVISAVSAQQIANLCYDSPDLNNPFCGLFTRNTAATGPAGEIPFQILEGSLLQSSANFAKLKVRGIDSQLDYRYVEGDWTVNLNALWTHVLQNDAFTNPQNPAFKNRIINELGDPQDQVNLNASVKYKKFTAGYQIRWIGKQYLNTYEDFNPLNGLPPQNADYAAVKKYPDTAYMDVRVALDVTDQFNIYFGVDNVANRMPPYGLTGVGGGSGIFDNRGRYFYTGVKANF</sequence>
<evidence type="ECO:0000256" key="7">
    <source>
        <dbReference type="ARBA" id="ARBA00023136"/>
    </source>
</evidence>
<dbReference type="Gene3D" id="2.40.170.20">
    <property type="entry name" value="TonB-dependent receptor, beta-barrel domain"/>
    <property type="match status" value="1"/>
</dbReference>
<evidence type="ECO:0000256" key="10">
    <source>
        <dbReference type="PROSITE-ProRule" id="PRU10144"/>
    </source>
</evidence>
<evidence type="ECO:0000256" key="11">
    <source>
        <dbReference type="RuleBase" id="RU003357"/>
    </source>
</evidence>
<evidence type="ECO:0000256" key="4">
    <source>
        <dbReference type="ARBA" id="ARBA00022692"/>
    </source>
</evidence>
<dbReference type="PROSITE" id="PS01156">
    <property type="entry name" value="TONB_DEPENDENT_REC_2"/>
    <property type="match status" value="1"/>
</dbReference>
<accession>A0ABV8RMD9</accession>
<keyword evidence="8 9" id="KW-0998">Cell outer membrane</keyword>
<feature type="signal peptide" evidence="12">
    <location>
        <begin position="1"/>
        <end position="34"/>
    </location>
</feature>
<comment type="subcellular location">
    <subcellularLocation>
        <location evidence="1 9">Cell outer membrane</location>
        <topology evidence="1 9">Multi-pass membrane protein</topology>
    </subcellularLocation>
</comment>